<dbReference type="GO" id="GO:0046872">
    <property type="term" value="F:metal ion binding"/>
    <property type="evidence" value="ECO:0007669"/>
    <property type="project" value="UniProtKB-KW"/>
</dbReference>
<protein>
    <recommendedName>
        <fullName evidence="9">CRISPR-associated exonuclease Cas4</fullName>
        <ecNumber evidence="9">3.1.12.1</ecNumber>
    </recommendedName>
</protein>
<keyword evidence="3 9" id="KW-0378">Hydrolase</keyword>
<dbReference type="EC" id="3.1.12.1" evidence="9"/>
<dbReference type="InterPro" id="IPR011604">
    <property type="entry name" value="PDDEXK-like_dom_sf"/>
</dbReference>
<keyword evidence="7 9" id="KW-0051">Antiviral defense</keyword>
<evidence type="ECO:0000259" key="10">
    <source>
        <dbReference type="Pfam" id="PF01930"/>
    </source>
</evidence>
<dbReference type="RefSeq" id="WP_154458253.1">
    <property type="nucleotide sequence ID" value="NZ_VUMV01000005.1"/>
</dbReference>
<sequence length="221" mass="26062">MEEISVSIRNIQHFLYCPHRWGLINIECSWDENYFVTKGNIIHDRVHDPDNSYVARNKQVLTSVRAYNDLLGIYGVTDCIELTKRKDGIRMQGFPDRYQLAIVEYKPRKPKNNLFNEDDALQVFAQKLCVDSIFHCDAEGILFYADVKKRIHLPLNENYERYLAIIRQVLDKIRDYTMKGEIPPIRKNQKCSGCSFKNTCNPQIIKRNRHETFLEMVKQES</sequence>
<evidence type="ECO:0000256" key="7">
    <source>
        <dbReference type="ARBA" id="ARBA00023118"/>
    </source>
</evidence>
<gene>
    <name evidence="11" type="primary">cas4</name>
    <name evidence="11" type="ORF">FYJ60_08490</name>
</gene>
<evidence type="ECO:0000256" key="4">
    <source>
        <dbReference type="ARBA" id="ARBA00022839"/>
    </source>
</evidence>
<dbReference type="NCBIfam" id="TIGR00372">
    <property type="entry name" value="cas4"/>
    <property type="match status" value="1"/>
</dbReference>
<accession>A0A7X2P8X8</accession>
<evidence type="ECO:0000256" key="6">
    <source>
        <dbReference type="ARBA" id="ARBA00023014"/>
    </source>
</evidence>
<keyword evidence="5 9" id="KW-0408">Iron</keyword>
<comment type="caution">
    <text evidence="11">The sequence shown here is derived from an EMBL/GenBank/DDBJ whole genome shotgun (WGS) entry which is preliminary data.</text>
</comment>
<dbReference type="Gene3D" id="3.90.320.10">
    <property type="match status" value="1"/>
</dbReference>
<reference evidence="11 12" key="1">
    <citation type="submission" date="2019-08" db="EMBL/GenBank/DDBJ databases">
        <title>In-depth cultivation of the pig gut microbiome towards novel bacterial diversity and tailored functional studies.</title>
        <authorList>
            <person name="Wylensek D."/>
            <person name="Hitch T.C.A."/>
            <person name="Clavel T."/>
        </authorList>
    </citation>
    <scope>NUCLEOTIDE SEQUENCE [LARGE SCALE GENOMIC DNA]</scope>
    <source>
        <strain evidence="11 12">Oil+RF-744-WCA-WT-13</strain>
    </source>
</reference>
<dbReference type="EMBL" id="VUMV01000005">
    <property type="protein sequence ID" value="MST82351.1"/>
    <property type="molecule type" value="Genomic_DNA"/>
</dbReference>
<evidence type="ECO:0000256" key="9">
    <source>
        <dbReference type="RuleBase" id="RU365022"/>
    </source>
</evidence>
<keyword evidence="6 9" id="KW-0411">Iron-sulfur</keyword>
<dbReference type="GO" id="GO:0051607">
    <property type="term" value="P:defense response to virus"/>
    <property type="evidence" value="ECO:0007669"/>
    <property type="project" value="UniProtKB-KW"/>
</dbReference>
<keyword evidence="8 9" id="KW-0464">Manganese</keyword>
<proteinExistence type="inferred from homology"/>
<keyword evidence="4 9" id="KW-0269">Exonuclease</keyword>
<dbReference type="GO" id="GO:0004527">
    <property type="term" value="F:exonuclease activity"/>
    <property type="evidence" value="ECO:0007669"/>
    <property type="project" value="UniProtKB-KW"/>
</dbReference>
<feature type="domain" description="DUF83" evidence="10">
    <location>
        <begin position="10"/>
        <end position="201"/>
    </location>
</feature>
<name>A0A7X2P8X8_9FIRM</name>
<dbReference type="InterPro" id="IPR013343">
    <property type="entry name" value="CRISPR-assoc_prot_Cas4"/>
</dbReference>
<evidence type="ECO:0000256" key="2">
    <source>
        <dbReference type="ARBA" id="ARBA00022723"/>
    </source>
</evidence>
<evidence type="ECO:0000256" key="3">
    <source>
        <dbReference type="ARBA" id="ARBA00022801"/>
    </source>
</evidence>
<dbReference type="AlphaFoldDB" id="A0A7X2P8X8"/>
<keyword evidence="12" id="KW-1185">Reference proteome</keyword>
<keyword evidence="2 9" id="KW-0479">Metal-binding</keyword>
<dbReference type="Pfam" id="PF01930">
    <property type="entry name" value="Cas_Cas4"/>
    <property type="match status" value="1"/>
</dbReference>
<comment type="similarity">
    <text evidence="9">Belongs to the CRISPR-associated exonuclease Cas4 family.</text>
</comment>
<comment type="cofactor">
    <cofactor evidence="9">
        <name>Mg(2+)</name>
        <dbReference type="ChEBI" id="CHEBI:18420"/>
    </cofactor>
    <cofactor evidence="9">
        <name>Mn(2+)</name>
        <dbReference type="ChEBI" id="CHEBI:29035"/>
    </cofactor>
    <text evidence="9">Mg(2+) or Mn(2+) required for ssDNA cleavage activity.</text>
</comment>
<evidence type="ECO:0000313" key="12">
    <source>
        <dbReference type="Proteomes" id="UP000466864"/>
    </source>
</evidence>
<keyword evidence="1 9" id="KW-0540">Nuclease</keyword>
<evidence type="ECO:0000313" key="11">
    <source>
        <dbReference type="EMBL" id="MST82351.1"/>
    </source>
</evidence>
<evidence type="ECO:0000256" key="8">
    <source>
        <dbReference type="ARBA" id="ARBA00023211"/>
    </source>
</evidence>
<dbReference type="GO" id="GO:0051536">
    <property type="term" value="F:iron-sulfur cluster binding"/>
    <property type="evidence" value="ECO:0007669"/>
    <property type="project" value="UniProtKB-KW"/>
</dbReference>
<dbReference type="Proteomes" id="UP000466864">
    <property type="component" value="Unassembled WGS sequence"/>
</dbReference>
<organism evidence="11 12">
    <name type="scientific">Bilifractor porci</name>
    <dbReference type="NCBI Taxonomy" id="2606636"/>
    <lineage>
        <taxon>Bacteria</taxon>
        <taxon>Bacillati</taxon>
        <taxon>Bacillota</taxon>
        <taxon>Clostridia</taxon>
        <taxon>Lachnospirales</taxon>
        <taxon>Lachnospiraceae</taxon>
        <taxon>Bilifractor</taxon>
    </lineage>
</organism>
<evidence type="ECO:0000256" key="1">
    <source>
        <dbReference type="ARBA" id="ARBA00022722"/>
    </source>
</evidence>
<comment type="cofactor">
    <cofactor evidence="9">
        <name>iron-sulfur cluster</name>
        <dbReference type="ChEBI" id="CHEBI:30408"/>
    </cofactor>
</comment>
<evidence type="ECO:0000256" key="5">
    <source>
        <dbReference type="ARBA" id="ARBA00023004"/>
    </source>
</evidence>
<comment type="function">
    <text evidence="9">CRISPR (clustered regularly interspaced short palindromic repeat) is an adaptive immune system that provides protection against mobile genetic elements (viruses, transposable elements and conjugative plasmids). CRISPR clusters contain sequences complementary to antecedent mobile elements and target invading nucleic acids. CRISPR clusters are transcribed and processed into CRISPR RNA (crRNA).</text>
</comment>
<dbReference type="InterPro" id="IPR022765">
    <property type="entry name" value="Dna2/Cas4_DUF83"/>
</dbReference>